<sequence length="391" mass="45734">MNLSSPTTTSNWDLGNDWHIMSPQEQMQDVYARLNSLSDKTQQQDRTITAQSEVIEKILKENGILKTNNEHLHSQIIHLTEGQQEVVKENRQISTKYQTLKDKYEEVQTQLREMENMFVRFYEERDELNATIEKLSEEKKTLEGSNHQKDEVINKLNGQLRDVTHERDAKQRTIDELQKEIVRLTNENKNKERENGQLTAEKQQLQQEKDQTTNDNLQLSDQNQLLNRDNWQLRESKNELEQNFSQLQEEKNSLAQQVCHKQNALIDNEFKFNQQLKQLQRQFDELSAINANSQLQLNNLKNKLLEIFTLPLTPENLDKYQQCLLETVRLLNLPEEKLKKINPEIIKIVSQLKQSAKNPNIFGMRTETLNALSFILGIVGGGITVLGYLRK</sequence>
<evidence type="ECO:0000256" key="1">
    <source>
        <dbReference type="SAM" id="MobiDB-lite"/>
    </source>
</evidence>
<dbReference type="AlphaFoldDB" id="A0A0C1JWE7"/>
<dbReference type="Proteomes" id="UP000031465">
    <property type="component" value="Unassembled WGS sequence"/>
</dbReference>
<keyword evidence="2" id="KW-0472">Membrane</keyword>
<keyword evidence="2" id="KW-1133">Transmembrane helix</keyword>
<evidence type="ECO:0000256" key="2">
    <source>
        <dbReference type="SAM" id="Phobius"/>
    </source>
</evidence>
<accession>A0A0C1JWE7</accession>
<comment type="caution">
    <text evidence="3">The sequence shown here is derived from an EMBL/GenBank/DDBJ whole genome shotgun (WGS) entry which is preliminary data.</text>
</comment>
<feature type="transmembrane region" description="Helical" evidence="2">
    <location>
        <begin position="369"/>
        <end position="389"/>
    </location>
</feature>
<proteinExistence type="predicted"/>
<evidence type="ECO:0000313" key="3">
    <source>
        <dbReference type="EMBL" id="KIC71557.1"/>
    </source>
</evidence>
<organism evidence="3 4">
    <name type="scientific">Candidatus Protochlamydia amoebophila</name>
    <dbReference type="NCBI Taxonomy" id="362787"/>
    <lineage>
        <taxon>Bacteria</taxon>
        <taxon>Pseudomonadati</taxon>
        <taxon>Chlamydiota</taxon>
        <taxon>Chlamydiia</taxon>
        <taxon>Parachlamydiales</taxon>
        <taxon>Parachlamydiaceae</taxon>
        <taxon>Candidatus Protochlamydia</taxon>
    </lineage>
</organism>
<dbReference type="PATRIC" id="fig|362787.3.peg.1372"/>
<dbReference type="EMBL" id="JSAN01000082">
    <property type="protein sequence ID" value="KIC71557.1"/>
    <property type="molecule type" value="Genomic_DNA"/>
</dbReference>
<feature type="compositionally biased region" description="Basic and acidic residues" evidence="1">
    <location>
        <begin position="185"/>
        <end position="195"/>
    </location>
</feature>
<feature type="region of interest" description="Disordered" evidence="1">
    <location>
        <begin position="185"/>
        <end position="220"/>
    </location>
</feature>
<name>A0A0C1JWE7_9BACT</name>
<reference evidence="3 4" key="1">
    <citation type="journal article" date="2014" name="Mol. Biol. Evol.">
        <title>Massive expansion of Ubiquitination-related gene families within the Chlamydiae.</title>
        <authorList>
            <person name="Domman D."/>
            <person name="Collingro A."/>
            <person name="Lagkouvardos I."/>
            <person name="Gehre L."/>
            <person name="Weinmaier T."/>
            <person name="Rattei T."/>
            <person name="Subtil A."/>
            <person name="Horn M."/>
        </authorList>
    </citation>
    <scope>NUCLEOTIDE SEQUENCE [LARGE SCALE GENOMIC DNA]</scope>
    <source>
        <strain evidence="3 4">EI2</strain>
    </source>
</reference>
<dbReference type="RefSeq" id="WP_039358971.1">
    <property type="nucleotide sequence ID" value="NZ_JSAN01000082.1"/>
</dbReference>
<feature type="compositionally biased region" description="Polar residues" evidence="1">
    <location>
        <begin position="196"/>
        <end position="206"/>
    </location>
</feature>
<protein>
    <submittedName>
        <fullName evidence="3">Uncharacterized protein</fullName>
    </submittedName>
</protein>
<evidence type="ECO:0000313" key="4">
    <source>
        <dbReference type="Proteomes" id="UP000031465"/>
    </source>
</evidence>
<gene>
    <name evidence="3" type="ORF">DB44_DJ00520</name>
</gene>
<keyword evidence="2" id="KW-0812">Transmembrane</keyword>